<evidence type="ECO:0000313" key="2">
    <source>
        <dbReference type="EMBL" id="KAK2772862.1"/>
    </source>
</evidence>
<comment type="caution">
    <text evidence="2">The sequence shown here is derived from an EMBL/GenBank/DDBJ whole genome shotgun (WGS) entry which is preliminary data.</text>
</comment>
<proteinExistence type="predicted"/>
<keyword evidence="1" id="KW-0175">Coiled coil</keyword>
<keyword evidence="3" id="KW-1185">Reference proteome</keyword>
<reference evidence="2" key="1">
    <citation type="submission" date="2023-02" db="EMBL/GenBank/DDBJ databases">
        <title>Colletotrichum kahawae CIFC_Que2 genome sequencing and assembly.</title>
        <authorList>
            <person name="Baroncelli R."/>
        </authorList>
    </citation>
    <scope>NUCLEOTIDE SEQUENCE</scope>
    <source>
        <strain evidence="2">CIFC_Que2</strain>
    </source>
</reference>
<name>A0AAE0DAN0_COLKA</name>
<dbReference type="AlphaFoldDB" id="A0AAE0DAN0"/>
<dbReference type="EMBL" id="VYYT01000062">
    <property type="protein sequence ID" value="KAK2772862.1"/>
    <property type="molecule type" value="Genomic_DNA"/>
</dbReference>
<evidence type="ECO:0000256" key="1">
    <source>
        <dbReference type="SAM" id="Coils"/>
    </source>
</evidence>
<gene>
    <name evidence="2" type="ORF">CKAH01_13766</name>
</gene>
<dbReference type="Proteomes" id="UP001281614">
    <property type="component" value="Unassembled WGS sequence"/>
</dbReference>
<accession>A0AAE0DAN0</accession>
<feature type="coiled-coil region" evidence="1">
    <location>
        <begin position="179"/>
        <end position="220"/>
    </location>
</feature>
<protein>
    <submittedName>
        <fullName evidence="2">Uncharacterized protein</fullName>
    </submittedName>
</protein>
<evidence type="ECO:0000313" key="3">
    <source>
        <dbReference type="Proteomes" id="UP001281614"/>
    </source>
</evidence>
<organism evidence="2 3">
    <name type="scientific">Colletotrichum kahawae</name>
    <name type="common">Coffee berry disease fungus</name>
    <dbReference type="NCBI Taxonomy" id="34407"/>
    <lineage>
        <taxon>Eukaryota</taxon>
        <taxon>Fungi</taxon>
        <taxon>Dikarya</taxon>
        <taxon>Ascomycota</taxon>
        <taxon>Pezizomycotina</taxon>
        <taxon>Sordariomycetes</taxon>
        <taxon>Hypocreomycetidae</taxon>
        <taxon>Glomerellales</taxon>
        <taxon>Glomerellaceae</taxon>
        <taxon>Colletotrichum</taxon>
        <taxon>Colletotrichum gloeosporioides species complex</taxon>
    </lineage>
</organism>
<sequence>MLKLNLTFVLQDIAGPVTPAAEAVNHSSPQANSCTEINSTTEVAEVTEVATEDISKASYEHEQRQINAQIRIEELLGLLQEKDRKIEQLKQEPVQSSIWGFTRTRTLWVDGTSSNTGHFEAKIQQLTSELSQQKDLTNQWIEKSRLDQENADKAKEDAKGAWSLYGDMLSRAVGAEDELAMHRSAASAYEDRIKTLETNIDDLKTQNTELQSKLETAKTTNIKPRRVADSSKVSDDEIIQIWDKMRHNISIMASNILTECPFEKDLNDIMNNTSCDVVQMIRRDIWNLEDEDNRSSMVERYLWLAVIETVFKKNGGGEFGKSWAGSVGQSFSLIIDKLAYIIEDSEMDLSKLIHWKSDGGKMINQLLGIDKGELQRLIGEMTDLFSHFLPRDRNNDFKGFDKLEKGLRKVLLDAVQLQAIFMSSKAQFDVDWLDRPGRGGIVYYRPGSMEAEGYMKEPLDRGSMVEFHLFPSLMKRGTADGDSYDQSIQLTKARVICD</sequence>